<dbReference type="Gene3D" id="3.30.870.10">
    <property type="entry name" value="Endonuclease Chain A"/>
    <property type="match status" value="2"/>
</dbReference>
<feature type="domain" description="PLD phosphodiesterase" evidence="1">
    <location>
        <begin position="487"/>
        <end position="513"/>
    </location>
</feature>
<dbReference type="Pfam" id="PF13091">
    <property type="entry name" value="PLDc_2"/>
    <property type="match status" value="2"/>
</dbReference>
<dbReference type="CDD" id="cd00138">
    <property type="entry name" value="PLDc_SF"/>
    <property type="match status" value="1"/>
</dbReference>
<dbReference type="InterPro" id="IPR001736">
    <property type="entry name" value="PLipase_D/transphosphatidylase"/>
</dbReference>
<dbReference type="PANTHER" id="PTHR21248">
    <property type="entry name" value="CARDIOLIPIN SYNTHASE"/>
    <property type="match status" value="1"/>
</dbReference>
<dbReference type="SMART" id="SM00155">
    <property type="entry name" value="PLDc"/>
    <property type="match status" value="2"/>
</dbReference>
<dbReference type="PROSITE" id="PS51257">
    <property type="entry name" value="PROKAR_LIPOPROTEIN"/>
    <property type="match status" value="1"/>
</dbReference>
<dbReference type="Proteomes" id="UP000236449">
    <property type="component" value="Unassembled WGS sequence"/>
</dbReference>
<evidence type="ECO:0000259" key="1">
    <source>
        <dbReference type="PROSITE" id="PS50035"/>
    </source>
</evidence>
<sequence>MNRTKVVSFGLLMTLLFGCSSTPDFPEGAITDPRTQQHMEERRWRPEDELKRDYIKLASESSLPIQDALVKVIGTDSTSAVQSIADKIYLIENAKYTVDLTYYIFSPDIVGEAVLGALCNAVKRGVDIRIMVDSLGSFSFVHSDLKGLKECEHKAGYVRNAKGEMTNNRARVQAVVFNALTEFASDGNRRSHDKLLVVDGAYPEDAFVITGGRNISTHYYGLDESGSFDPTTFKDIEIVIRPLADSSSATSPSQLAEYYFSVLFSKPGNKFLTAVFDYETVAERHQKMLSKLKQSPTFQTAYQRAEDHTKKGFSQTRTRLAHELDNLVNSDLVSQYSTNKLRNANSISGILGRVGYENYDLKRVRIVSPYLFLQSDLLKDQEVIDENVNVTMEWLNKDPERTIEIITNSVLTSDNFFTQAVIDMHTAPLLLMDPEQREQWLDSELTNNEENMEFVNSEAWEKLVSHPRIMFYQLGKDDAVSLGGNKHYGKLHAKFVIADDNAFVGTTNLDFRSLIYNNEMGFFLFKGDVIDDMNREFELLKSQSTRWGSQEWLTLRHKVREMGGLKGSTTGRQRFIYKALENTGLIYQF</sequence>
<reference evidence="2 3" key="1">
    <citation type="submission" date="2018-01" db="EMBL/GenBank/DDBJ databases">
        <title>Draft genome sequences of six Vibrio diazotrophicus strains isolated from deep-sea sediments of the Baltic Sea.</title>
        <authorList>
            <person name="Castillo D."/>
            <person name="Vandieken V."/>
            <person name="Chiang O."/>
            <person name="Middelboe M."/>
        </authorList>
    </citation>
    <scope>NUCLEOTIDE SEQUENCE [LARGE SCALE GENOMIC DNA]</scope>
    <source>
        <strain evidence="2 3">60.27F</strain>
    </source>
</reference>
<dbReference type="RefSeq" id="WP_102953424.1">
    <property type="nucleotide sequence ID" value="NZ_POSI01000002.1"/>
</dbReference>
<comment type="caution">
    <text evidence="2">The sequence shown here is derived from an EMBL/GenBank/DDBJ whole genome shotgun (WGS) entry which is preliminary data.</text>
</comment>
<dbReference type="SUPFAM" id="SSF56024">
    <property type="entry name" value="Phospholipase D/nuclease"/>
    <property type="match status" value="2"/>
</dbReference>
<name>A0A2J8H766_VIBDI</name>
<dbReference type="OrthoDB" id="9814092at2"/>
<dbReference type="AlphaFoldDB" id="A0A2J8H766"/>
<dbReference type="GO" id="GO:0032049">
    <property type="term" value="P:cardiolipin biosynthetic process"/>
    <property type="evidence" value="ECO:0007669"/>
    <property type="project" value="UniProtKB-ARBA"/>
</dbReference>
<accession>A0A2J8H766</accession>
<protein>
    <submittedName>
        <fullName evidence="2">Phospholipase</fullName>
    </submittedName>
</protein>
<feature type="domain" description="PLD phosphodiesterase" evidence="1">
    <location>
        <begin position="187"/>
        <end position="219"/>
    </location>
</feature>
<dbReference type="EMBL" id="POSK01000003">
    <property type="protein sequence ID" value="PNI05604.1"/>
    <property type="molecule type" value="Genomic_DNA"/>
</dbReference>
<dbReference type="PANTHER" id="PTHR21248:SF22">
    <property type="entry name" value="PHOSPHOLIPASE D"/>
    <property type="match status" value="1"/>
</dbReference>
<evidence type="ECO:0000313" key="3">
    <source>
        <dbReference type="Proteomes" id="UP000236449"/>
    </source>
</evidence>
<evidence type="ECO:0000313" key="2">
    <source>
        <dbReference type="EMBL" id="PNI05604.1"/>
    </source>
</evidence>
<gene>
    <name evidence="2" type="ORF">C1N32_05755</name>
</gene>
<organism evidence="2 3">
    <name type="scientific">Vibrio diazotrophicus</name>
    <dbReference type="NCBI Taxonomy" id="685"/>
    <lineage>
        <taxon>Bacteria</taxon>
        <taxon>Pseudomonadati</taxon>
        <taxon>Pseudomonadota</taxon>
        <taxon>Gammaproteobacteria</taxon>
        <taxon>Vibrionales</taxon>
        <taxon>Vibrionaceae</taxon>
        <taxon>Vibrio</taxon>
    </lineage>
</organism>
<dbReference type="PROSITE" id="PS50035">
    <property type="entry name" value="PLD"/>
    <property type="match status" value="2"/>
</dbReference>
<dbReference type="InterPro" id="IPR025202">
    <property type="entry name" value="PLD-like_dom"/>
</dbReference>
<dbReference type="GO" id="GO:0030572">
    <property type="term" value="F:phosphatidyltransferase activity"/>
    <property type="evidence" value="ECO:0007669"/>
    <property type="project" value="UniProtKB-ARBA"/>
</dbReference>
<proteinExistence type="predicted"/>